<dbReference type="InterPro" id="IPR004465">
    <property type="entry name" value="RNR_NrdI"/>
</dbReference>
<evidence type="ECO:0000313" key="4">
    <source>
        <dbReference type="EMBL" id="TGA97229.1"/>
    </source>
</evidence>
<dbReference type="PANTHER" id="PTHR37297">
    <property type="entry name" value="PROTEIN NRDI"/>
    <property type="match status" value="1"/>
</dbReference>
<evidence type="ECO:0000256" key="1">
    <source>
        <dbReference type="ARBA" id="ARBA00003999"/>
    </source>
</evidence>
<sequence length="127" mass="14100">MLILYESMTGNVKRFLSKTGLTYQPISSLDQADRPFILVTNTIGFGDAPDSVKQFLARSGRFLRAVAASGNRNWGRNFAHAADVIAATYHVPILYKFELGGTVSDVINFRERVSAFAERSDQAKVLR</sequence>
<dbReference type="InterPro" id="IPR029039">
    <property type="entry name" value="Flavoprotein-like_sf"/>
</dbReference>
<comment type="function">
    <text evidence="1 3">Probably involved in ribonucleotide reductase function.</text>
</comment>
<dbReference type="OrthoDB" id="350535at2"/>
<dbReference type="Gene3D" id="3.40.50.360">
    <property type="match status" value="1"/>
</dbReference>
<evidence type="ECO:0000256" key="2">
    <source>
        <dbReference type="ARBA" id="ARBA00009942"/>
    </source>
</evidence>
<evidence type="ECO:0000313" key="5">
    <source>
        <dbReference type="Proteomes" id="UP000298347"/>
    </source>
</evidence>
<dbReference type="EMBL" id="SRJD01000015">
    <property type="protein sequence ID" value="TGA97229.1"/>
    <property type="molecule type" value="Genomic_DNA"/>
</dbReference>
<proteinExistence type="inferred from homology"/>
<dbReference type="AlphaFoldDB" id="A0A4Z0GN57"/>
<name>A0A4Z0GN57_9BACL</name>
<organism evidence="4 5">
    <name type="scientific">Sporolactobacillus shoreae</name>
    <dbReference type="NCBI Taxonomy" id="1465501"/>
    <lineage>
        <taxon>Bacteria</taxon>
        <taxon>Bacillati</taxon>
        <taxon>Bacillota</taxon>
        <taxon>Bacilli</taxon>
        <taxon>Bacillales</taxon>
        <taxon>Sporolactobacillaceae</taxon>
        <taxon>Sporolactobacillus</taxon>
    </lineage>
</organism>
<dbReference type="NCBIfam" id="TIGR00333">
    <property type="entry name" value="nrdI"/>
    <property type="match status" value="1"/>
</dbReference>
<reference evidence="4 5" key="1">
    <citation type="journal article" date="2015" name="Int. J. Syst. Evol. Microbiol.">
        <title>Sporolactobacillus shoreae sp. nov. and Sporolactobacillus spathodeae sp. nov., two spore-forming lactic acid bacteria isolated from tree barks in Thailand.</title>
        <authorList>
            <person name="Thamacharoensuk T."/>
            <person name="Kitahara M."/>
            <person name="Ohkuma M."/>
            <person name="Thongchul N."/>
            <person name="Tanasupawat S."/>
        </authorList>
    </citation>
    <scope>NUCLEOTIDE SEQUENCE [LARGE SCALE GENOMIC DNA]</scope>
    <source>
        <strain evidence="4 5">BK92</strain>
    </source>
</reference>
<dbReference type="RefSeq" id="WP_135349144.1">
    <property type="nucleotide sequence ID" value="NZ_SRJD01000015.1"/>
</dbReference>
<dbReference type="HAMAP" id="MF_00128">
    <property type="entry name" value="NrdI"/>
    <property type="match status" value="1"/>
</dbReference>
<dbReference type="InterPro" id="IPR020852">
    <property type="entry name" value="RNR_Ib_NrdI_bac"/>
</dbReference>
<comment type="similarity">
    <text evidence="2 3">Belongs to the NrdI family.</text>
</comment>
<keyword evidence="5" id="KW-1185">Reference proteome</keyword>
<dbReference type="PANTHER" id="PTHR37297:SF1">
    <property type="entry name" value="PROTEIN NRDI"/>
    <property type="match status" value="1"/>
</dbReference>
<dbReference type="PIRSF" id="PIRSF005087">
    <property type="entry name" value="NrdI"/>
    <property type="match status" value="1"/>
</dbReference>
<dbReference type="GO" id="GO:0010181">
    <property type="term" value="F:FMN binding"/>
    <property type="evidence" value="ECO:0007669"/>
    <property type="project" value="InterPro"/>
</dbReference>
<comment type="caution">
    <text evidence="4">The sequence shown here is derived from an EMBL/GenBank/DDBJ whole genome shotgun (WGS) entry which is preliminary data.</text>
</comment>
<gene>
    <name evidence="3 4" type="primary">nrdI</name>
    <name evidence="4" type="ORF">E4665_12590</name>
</gene>
<accession>A0A4Z0GN57</accession>
<dbReference type="SUPFAM" id="SSF52218">
    <property type="entry name" value="Flavoproteins"/>
    <property type="match status" value="1"/>
</dbReference>
<evidence type="ECO:0000256" key="3">
    <source>
        <dbReference type="HAMAP-Rule" id="MF_00128"/>
    </source>
</evidence>
<dbReference type="Pfam" id="PF07972">
    <property type="entry name" value="Flavodoxin_NdrI"/>
    <property type="match status" value="1"/>
</dbReference>
<protein>
    <recommendedName>
        <fullName evidence="3">Protein NrdI</fullName>
    </recommendedName>
</protein>
<dbReference type="Proteomes" id="UP000298347">
    <property type="component" value="Unassembled WGS sequence"/>
</dbReference>